<dbReference type="RefSeq" id="WP_019374554.1">
    <property type="nucleotide sequence ID" value="NZ_ALEE01000567.1"/>
</dbReference>
<feature type="domain" description="DUF112" evidence="2">
    <location>
        <begin position="18"/>
        <end position="439"/>
    </location>
</feature>
<dbReference type="PANTHER" id="PTHR35342">
    <property type="entry name" value="TRICARBOXYLIC TRANSPORT PROTEIN"/>
    <property type="match status" value="1"/>
</dbReference>
<feature type="transmembrane region" description="Helical" evidence="1">
    <location>
        <begin position="20"/>
        <end position="47"/>
    </location>
</feature>
<dbReference type="PANTHER" id="PTHR35342:SF5">
    <property type="entry name" value="TRICARBOXYLIC TRANSPORT PROTEIN"/>
    <property type="match status" value="1"/>
</dbReference>
<evidence type="ECO:0000256" key="1">
    <source>
        <dbReference type="SAM" id="Phobius"/>
    </source>
</evidence>
<keyword evidence="1" id="KW-1133">Transmembrane helix</keyword>
<feature type="transmembrane region" description="Helical" evidence="1">
    <location>
        <begin position="320"/>
        <end position="343"/>
    </location>
</feature>
<sequence length="501" mass="52191">MLENLALGAATAFSMHNLLYAFIGVLLGNLIGVLPGIGPLAAISMLLPITYGLDPTGALVMLAGLYYGASFGGATTSILLNLPGTASHAIVCVDGHPLAHQGRGGQAIFMAMFASFLGVCFGIVLMMFFSPMLVDMAFLFGPAEYFALMLMGLLAAASLTSGSPLKGIAAIFLGLAMGVVGTDVNSGVARFTFDVPELMDGLSLVALAMGFFGIKDVLANAGFMGSGTLVASDKIRGSTVRPGKGEIRESMGAIGRGAVIGSALGILPGAGGTMASFMSYAVEKKVSRTPERFGHGAMQGVSGPESANSSAAITAFIPTLTLGIPGDAVMALMLGALMIHNIIPGPQMMVEHPAMFWGLLVSFWIGNVMLMILNIPLIGMWVKLLSVPYRLIYPAIMFLIAVGVYSGNNNLFDVGVVLALGVVGYLFAALGFPPAPLLLGFVLGPMVEENFRRALLLSRGDMSVFFTRPLSGVFMGATILMLLYVAIRRLRGARTLKTVAA</sequence>
<dbReference type="AlphaFoldDB" id="A0A317RDW9"/>
<dbReference type="Proteomes" id="UP000246483">
    <property type="component" value="Unassembled WGS sequence"/>
</dbReference>
<evidence type="ECO:0000313" key="4">
    <source>
        <dbReference type="Proteomes" id="UP000246483"/>
    </source>
</evidence>
<dbReference type="InterPro" id="IPR002823">
    <property type="entry name" value="DUF112_TM"/>
</dbReference>
<proteinExistence type="predicted"/>
<keyword evidence="4" id="KW-1185">Reference proteome</keyword>
<protein>
    <submittedName>
        <fullName evidence="3">TctA family transporter</fullName>
    </submittedName>
</protein>
<name>A0A317RDW9_9BURK</name>
<feature type="transmembrane region" description="Helical" evidence="1">
    <location>
        <begin position="414"/>
        <end position="444"/>
    </location>
</feature>
<keyword evidence="1" id="KW-0812">Transmembrane</keyword>
<comment type="caution">
    <text evidence="3">The sequence shown here is derived from an EMBL/GenBank/DDBJ whole genome shotgun (WGS) entry which is preliminary data.</text>
</comment>
<evidence type="ECO:0000313" key="3">
    <source>
        <dbReference type="EMBL" id="PWW47970.1"/>
    </source>
</evidence>
<feature type="transmembrane region" description="Helical" evidence="1">
    <location>
        <begin position="258"/>
        <end position="282"/>
    </location>
</feature>
<reference evidence="3 4" key="1">
    <citation type="submission" date="2018-05" db="EMBL/GenBank/DDBJ databases">
        <title>Genomic Encyclopedia of Type Strains, Phase IV (KMG-IV): sequencing the most valuable type-strain genomes for metagenomic binning, comparative biology and taxonomic classification.</title>
        <authorList>
            <person name="Goeker M."/>
        </authorList>
    </citation>
    <scope>NUCLEOTIDE SEQUENCE [LARGE SCALE GENOMIC DNA]</scope>
    <source>
        <strain evidence="3 4">DSM 26006</strain>
    </source>
</reference>
<feature type="transmembrane region" description="Helical" evidence="1">
    <location>
        <begin position="465"/>
        <end position="487"/>
    </location>
</feature>
<keyword evidence="1" id="KW-0472">Membrane</keyword>
<feature type="transmembrane region" description="Helical" evidence="1">
    <location>
        <begin position="136"/>
        <end position="159"/>
    </location>
</feature>
<organism evidence="3 4">
    <name type="scientific">Melaminivora alkalimesophila</name>
    <dbReference type="NCBI Taxonomy" id="1165852"/>
    <lineage>
        <taxon>Bacteria</taxon>
        <taxon>Pseudomonadati</taxon>
        <taxon>Pseudomonadota</taxon>
        <taxon>Betaproteobacteria</taxon>
        <taxon>Burkholderiales</taxon>
        <taxon>Comamonadaceae</taxon>
        <taxon>Melaminivora</taxon>
    </lineage>
</organism>
<evidence type="ECO:0000259" key="2">
    <source>
        <dbReference type="Pfam" id="PF01970"/>
    </source>
</evidence>
<dbReference type="EMBL" id="QGUB01000002">
    <property type="protein sequence ID" value="PWW47970.1"/>
    <property type="molecule type" value="Genomic_DNA"/>
</dbReference>
<gene>
    <name evidence="3" type="ORF">DFR36_102351</name>
</gene>
<dbReference type="OrthoDB" id="9781349at2"/>
<accession>A0A317RDW9</accession>
<feature type="transmembrane region" description="Helical" evidence="1">
    <location>
        <begin position="391"/>
        <end position="408"/>
    </location>
</feature>
<feature type="transmembrane region" description="Helical" evidence="1">
    <location>
        <begin position="165"/>
        <end position="186"/>
    </location>
</feature>
<feature type="transmembrane region" description="Helical" evidence="1">
    <location>
        <begin position="355"/>
        <end position="379"/>
    </location>
</feature>
<feature type="transmembrane region" description="Helical" evidence="1">
    <location>
        <begin position="59"/>
        <end position="80"/>
    </location>
</feature>
<dbReference type="Pfam" id="PF01970">
    <property type="entry name" value="TctA"/>
    <property type="match status" value="1"/>
</dbReference>
<feature type="transmembrane region" description="Helical" evidence="1">
    <location>
        <begin position="107"/>
        <end position="129"/>
    </location>
</feature>